<keyword evidence="2" id="KW-1185">Reference proteome</keyword>
<accession>J0CT61</accession>
<reference evidence="2" key="1">
    <citation type="journal article" date="2012" name="Science">
        <title>The Paleozoic origin of enzymatic lignin decomposition reconstructed from 31 fungal genomes.</title>
        <authorList>
            <person name="Floudas D."/>
            <person name="Binder M."/>
            <person name="Riley R."/>
            <person name="Barry K."/>
            <person name="Blanchette R.A."/>
            <person name="Henrissat B."/>
            <person name="Martinez A.T."/>
            <person name="Otillar R."/>
            <person name="Spatafora J.W."/>
            <person name="Yadav J.S."/>
            <person name="Aerts A."/>
            <person name="Benoit I."/>
            <person name="Boyd A."/>
            <person name="Carlson A."/>
            <person name="Copeland A."/>
            <person name="Coutinho P.M."/>
            <person name="de Vries R.P."/>
            <person name="Ferreira P."/>
            <person name="Findley K."/>
            <person name="Foster B."/>
            <person name="Gaskell J."/>
            <person name="Glotzer D."/>
            <person name="Gorecki P."/>
            <person name="Heitman J."/>
            <person name="Hesse C."/>
            <person name="Hori C."/>
            <person name="Igarashi K."/>
            <person name="Jurgens J.A."/>
            <person name="Kallen N."/>
            <person name="Kersten P."/>
            <person name="Kohler A."/>
            <person name="Kuees U."/>
            <person name="Kumar T.K.A."/>
            <person name="Kuo A."/>
            <person name="LaButti K."/>
            <person name="Larrondo L.F."/>
            <person name="Lindquist E."/>
            <person name="Ling A."/>
            <person name="Lombard V."/>
            <person name="Lucas S."/>
            <person name="Lundell T."/>
            <person name="Martin R."/>
            <person name="McLaughlin D.J."/>
            <person name="Morgenstern I."/>
            <person name="Morin E."/>
            <person name="Murat C."/>
            <person name="Nagy L.G."/>
            <person name="Nolan M."/>
            <person name="Ohm R.A."/>
            <person name="Patyshakuliyeva A."/>
            <person name="Rokas A."/>
            <person name="Ruiz-Duenas F.J."/>
            <person name="Sabat G."/>
            <person name="Salamov A."/>
            <person name="Samejima M."/>
            <person name="Schmutz J."/>
            <person name="Slot J.C."/>
            <person name="St John F."/>
            <person name="Stenlid J."/>
            <person name="Sun H."/>
            <person name="Sun S."/>
            <person name="Syed K."/>
            <person name="Tsang A."/>
            <person name="Wiebenga A."/>
            <person name="Young D."/>
            <person name="Pisabarro A."/>
            <person name="Eastwood D.C."/>
            <person name="Martin F."/>
            <person name="Cullen D."/>
            <person name="Grigoriev I.V."/>
            <person name="Hibbett D.S."/>
        </authorList>
    </citation>
    <scope>NUCLEOTIDE SEQUENCE [LARGE SCALE GENOMIC DNA]</scope>
    <source>
        <strain evidence="2">TFB10046</strain>
    </source>
</reference>
<dbReference type="AlphaFoldDB" id="J0CT61"/>
<dbReference type="Proteomes" id="UP000006514">
    <property type="component" value="Unassembled WGS sequence"/>
</dbReference>
<dbReference type="OrthoDB" id="73076at2759"/>
<dbReference type="KEGG" id="adl:AURDEDRAFT_76968"/>
<name>J0CT61_AURST</name>
<proteinExistence type="predicted"/>
<dbReference type="eggNOG" id="ENOG502QUPU">
    <property type="taxonomic scope" value="Eukaryota"/>
</dbReference>
<dbReference type="InParanoid" id="J0CT61"/>
<feature type="non-terminal residue" evidence="1">
    <location>
        <position position="1"/>
    </location>
</feature>
<gene>
    <name evidence="1" type="ORF">AURDEDRAFT_76968</name>
</gene>
<protein>
    <submittedName>
        <fullName evidence="1">Uncharacterized protein</fullName>
    </submittedName>
</protein>
<organism evidence="1 2">
    <name type="scientific">Auricularia subglabra (strain TFB-10046 / SS5)</name>
    <name type="common">White-rot fungus</name>
    <name type="synonym">Auricularia delicata (strain TFB10046)</name>
    <dbReference type="NCBI Taxonomy" id="717982"/>
    <lineage>
        <taxon>Eukaryota</taxon>
        <taxon>Fungi</taxon>
        <taxon>Dikarya</taxon>
        <taxon>Basidiomycota</taxon>
        <taxon>Agaricomycotina</taxon>
        <taxon>Agaricomycetes</taxon>
        <taxon>Auriculariales</taxon>
        <taxon>Auriculariaceae</taxon>
        <taxon>Auricularia</taxon>
    </lineage>
</organism>
<sequence length="213" mass="24082">LRHSAMPGGGAPSRPKLASELFGKPYRNFSPAQRRRVHTTETHRYRWLNRHSLQAVFSPDCRKTVRVREDANAVPCDSCGSILAMKEFRNALARPIPPDDRLKFVPECWREPATGHLYLRFHGLADLVDKVPQMLRDFAQGVLSGAYEDDAVFLGAVEAMVKKKSRDARGKGMQNFKYPAAFDNACMALRSISGRAYEMFKSIWGGRTPRSIR</sequence>
<evidence type="ECO:0000313" key="2">
    <source>
        <dbReference type="Proteomes" id="UP000006514"/>
    </source>
</evidence>
<dbReference type="EMBL" id="JH688214">
    <property type="protein sequence ID" value="EJD33466.1"/>
    <property type="molecule type" value="Genomic_DNA"/>
</dbReference>
<dbReference type="OMA" id="HTTETHR"/>
<evidence type="ECO:0000313" key="1">
    <source>
        <dbReference type="EMBL" id="EJD33466.1"/>
    </source>
</evidence>